<dbReference type="GeneID" id="14016693"/>
<name>H9D1D2_9CAUD</name>
<evidence type="ECO:0000313" key="2">
    <source>
        <dbReference type="Proteomes" id="UP000004791"/>
    </source>
</evidence>
<dbReference type="RefSeq" id="YP_007010519.1">
    <property type="nucleotide sequence ID" value="NC_019540.1"/>
</dbReference>
<dbReference type="KEGG" id="vg:14016693"/>
<evidence type="ECO:0000313" key="1">
    <source>
        <dbReference type="EMBL" id="AFE86174.1"/>
    </source>
</evidence>
<reference evidence="1 2" key="1">
    <citation type="journal article" date="2012" name="J. Virol.">
        <title>Sequence and structural characterization of great salt lake bacteriophage CW02, a member of the T7-like supergroup.</title>
        <authorList>
            <person name="Shen P.S."/>
            <person name="Domek M.J."/>
            <person name="Sanz-Garcia E."/>
            <person name="Makaju A."/>
            <person name="Taylor R.M."/>
            <person name="Hoggan R."/>
            <person name="Culumber M.D."/>
            <person name="Oberg C.J."/>
            <person name="Breakwell D.P."/>
            <person name="Prince J.T."/>
            <person name="Belnap D.M."/>
        </authorList>
    </citation>
    <scope>NUCLEOTIDE SEQUENCE [LARGE SCALE GENOMIC DNA]</scope>
</reference>
<organism evidence="1 2">
    <name type="scientific">Salinivibrio phage CW02</name>
    <dbReference type="NCBI Taxonomy" id="1161935"/>
    <lineage>
        <taxon>Viruses</taxon>
        <taxon>Duplodnaviria</taxon>
        <taxon>Heunggongvirae</taxon>
        <taxon>Uroviricota</taxon>
        <taxon>Caudoviricetes</taxon>
        <taxon>Zobellviridae</taxon>
        <taxon>Salinovirus</taxon>
        <taxon>Salinovirus utanense</taxon>
    </lineage>
</organism>
<proteinExistence type="predicted"/>
<dbReference type="EMBL" id="JQ446452">
    <property type="protein sequence ID" value="AFE86174.1"/>
    <property type="molecule type" value="Genomic_DNA"/>
</dbReference>
<accession>H9D1D2</accession>
<protein>
    <submittedName>
        <fullName evidence="1">Uncharacterized protein</fullName>
    </submittedName>
</protein>
<sequence length="190" mass="21135">MGKIYLDSDRDANMRLRHCVLFYQGEPVFVKDCGANRALVCNLLTGEDHTVDTQELASSSQVTLGNVPVGDGYINCERKATRRYKHGLCIDNIHARDMPFEADVDVLDLMSRSVGEAITGQYRTCVEAIQAVLSGAARAVPFSKDFGVANVQGVPTLLYKNKQVGIVEDEEVTIFSKFFYLKERLLSHLN</sequence>
<keyword evidence="2" id="KW-1185">Reference proteome</keyword>
<dbReference type="Proteomes" id="UP000004791">
    <property type="component" value="Segment"/>
</dbReference>